<dbReference type="Pfam" id="PF00082">
    <property type="entry name" value="Peptidase_S8"/>
    <property type="match status" value="1"/>
</dbReference>
<dbReference type="SUPFAM" id="SSF49299">
    <property type="entry name" value="PKD domain"/>
    <property type="match status" value="1"/>
</dbReference>
<feature type="active site" description="Charge relay system" evidence="5">
    <location>
        <position position="68"/>
    </location>
</feature>
<evidence type="ECO:0000313" key="9">
    <source>
        <dbReference type="EMBL" id="CAI49418.1"/>
    </source>
</evidence>
<dbReference type="EnsemblBacteria" id="CAI49418">
    <property type="protein sequence ID" value="CAI49418"/>
    <property type="gene ID" value="NP_2654A"/>
</dbReference>
<dbReference type="PRINTS" id="PR00723">
    <property type="entry name" value="SUBTILISIN"/>
</dbReference>
<evidence type="ECO:0000256" key="7">
    <source>
        <dbReference type="SAM" id="Phobius"/>
    </source>
</evidence>
<feature type="active site" description="Charge relay system" evidence="5">
    <location>
        <position position="105"/>
    </location>
</feature>
<evidence type="ECO:0000256" key="4">
    <source>
        <dbReference type="ARBA" id="ARBA00022825"/>
    </source>
</evidence>
<evidence type="ECO:0000256" key="6">
    <source>
        <dbReference type="SAM" id="MobiDB-lite"/>
    </source>
</evidence>
<dbReference type="InterPro" id="IPR013783">
    <property type="entry name" value="Ig-like_fold"/>
</dbReference>
<dbReference type="GO" id="GO:0006508">
    <property type="term" value="P:proteolysis"/>
    <property type="evidence" value="ECO:0007669"/>
    <property type="project" value="UniProtKB-KW"/>
</dbReference>
<keyword evidence="3 5" id="KW-0378">Hydrolase</keyword>
<keyword evidence="10" id="KW-1185">Reference proteome</keyword>
<dbReference type="InterPro" id="IPR036852">
    <property type="entry name" value="Peptidase_S8/S53_dom_sf"/>
</dbReference>
<evidence type="ECO:0000256" key="2">
    <source>
        <dbReference type="ARBA" id="ARBA00022670"/>
    </source>
</evidence>
<dbReference type="InterPro" id="IPR022398">
    <property type="entry name" value="Peptidase_S8_His-AS"/>
</dbReference>
<keyword evidence="7" id="KW-0812">Transmembrane</keyword>
<dbReference type="RefSeq" id="WP_011323043.1">
    <property type="nucleotide sequence ID" value="NC_007426.1"/>
</dbReference>
<dbReference type="InterPro" id="IPR015500">
    <property type="entry name" value="Peptidase_S8_subtilisin-rel"/>
</dbReference>
<dbReference type="GO" id="GO:0004252">
    <property type="term" value="F:serine-type endopeptidase activity"/>
    <property type="evidence" value="ECO:0007669"/>
    <property type="project" value="UniProtKB-UniRule"/>
</dbReference>
<evidence type="ECO:0000259" key="8">
    <source>
        <dbReference type="Pfam" id="PF00082"/>
    </source>
</evidence>
<feature type="active site" description="Charge relay system" evidence="5">
    <location>
        <position position="274"/>
    </location>
</feature>
<dbReference type="GeneID" id="3701513"/>
<feature type="transmembrane region" description="Helical" evidence="7">
    <location>
        <begin position="17"/>
        <end position="38"/>
    </location>
</feature>
<comment type="similarity">
    <text evidence="1 5">Belongs to the peptidase S8 family.</text>
</comment>
<feature type="domain" description="Peptidase S8/S53" evidence="8">
    <location>
        <begin position="62"/>
        <end position="310"/>
    </location>
</feature>
<proteinExistence type="inferred from homology"/>
<dbReference type="AlphaFoldDB" id="A0A1U7EWG4"/>
<dbReference type="PROSITE" id="PS51892">
    <property type="entry name" value="SUBTILASE"/>
    <property type="match status" value="1"/>
</dbReference>
<dbReference type="HOGENOM" id="CLU_267338_0_0_2"/>
<organism evidence="9 10">
    <name type="scientific">Natronomonas pharaonis (strain ATCC 35678 / DSM 2160 / CIP 103997 / JCM 8858 / NBRC 14720 / NCIMB 2260 / Gabara)</name>
    <name type="common">Halobacterium pharaonis</name>
    <dbReference type="NCBI Taxonomy" id="348780"/>
    <lineage>
        <taxon>Archaea</taxon>
        <taxon>Methanobacteriati</taxon>
        <taxon>Methanobacteriota</taxon>
        <taxon>Stenosarchaea group</taxon>
        <taxon>Halobacteria</taxon>
        <taxon>Halobacteriales</taxon>
        <taxon>Natronomonadaceae</taxon>
        <taxon>Natronomonas</taxon>
    </lineage>
</organism>
<dbReference type="PANTHER" id="PTHR43806:SF11">
    <property type="entry name" value="CEREVISIN-RELATED"/>
    <property type="match status" value="1"/>
</dbReference>
<dbReference type="SUPFAM" id="SSF52743">
    <property type="entry name" value="Subtilisin-like"/>
    <property type="match status" value="1"/>
</dbReference>
<sequence>MPAVRDRQLLSARDRRLLVSLVAVLVLAVAVIGVFVVVDEGPLGGTADASEQPTPADADSPVTVAVLDSGIDDSHPDLAGQVVDRIDLTGDTPTHPENGTDSRGHGTFVAGVVAGTGAASDGDHAGVAPGADLVDIRIVGDDPTEADEKRLADGIEYAVDEADADVILLSLNSVGPEPETVAESVEWAVEEDTVVVASAGNRGDTRSITTPGTTPAAISVGAANESAVRAASSRGPTLDGAFKPEVVAHGERVTAPTAPYDPADDPYRRGSGTSVAAAHAAGVAAELRAAEPSLSPATVQARLASTARPLDGTAGYEAGSGIVDLDRVLEPTVTAEPGVIDFGVIGEDGTATRTVTLQNHDSQPHTVSFDTPLWNADAGTNADQALSVNRSEVTVPAGGQEHISVVVDTAVSSGAYAGELRYDVAGEPRSVAVGFLRGGRVTVEKRPLSENGTVDGDELLVFTEEGTHEETLEFTNGTAEFVAGGGTYVLWSAGIDRPTDSLSLLSERHAFDGPARVRLDEAETSRAGVDVAALEGSYGPLENRSVMASLSTDTAAGTQRLSRTRLDVDNRTVRVSPDPDTAVTTAHLLATENDSTGVSEVFQLGNQLRGGKWAMPRTITADGLETTTYRLRRSAVDRPPEVQERFSVRGANDSSQLTWFDTDATIHRVHRTPDIEHQRRLRSDGLRVTLPAGEAAVDTLSHPFIARVTQFSATNESITTEVRPLADGTGAEIAGDGSLRVTVGGETVHDRQLRDHEERVTVPRGTADAASVRLDGRNPDERLSTRTLTAVELPGGVDGPVPLVTDVSFDGLSANNAVAPGDVPVRVGIDEPRAVESATVWYAASGQETPPWEAHGEWNQSSARVGYEAALANLSVPGSADTVSVAVELTTADGVRTRSMTANAAHVGSAVNTSTRSIAGRLTVENGPVADNDTVIAVPDGDGSPFVTRTDGDGQFELEVPKDRSYALQYRRGEPWRLNTSADADRPAAYALGVVDTTDAVVVDRTLPAPSEVEITVADERGLPVENATVSVVHRGNGSTADVLSVSGDDSLVAPGGDRRLRLAGDIEVRIDVPDEPVFSEARLEETVTVASEPETMRLVVGTEPPEATLSASRERMLDGTPTTLNASASDVPAGADEYRWDLSGDGHVDRTTTAPRVRYTPDTGTTTPAVTVVDAAGKEARAETTVSVVERG</sequence>
<dbReference type="InterPro" id="IPR000209">
    <property type="entry name" value="Peptidase_S8/S53_dom"/>
</dbReference>
<dbReference type="InterPro" id="IPR023827">
    <property type="entry name" value="Peptidase_S8_Asp-AS"/>
</dbReference>
<dbReference type="PANTHER" id="PTHR43806">
    <property type="entry name" value="PEPTIDASE S8"/>
    <property type="match status" value="1"/>
</dbReference>
<evidence type="ECO:0000256" key="5">
    <source>
        <dbReference type="PROSITE-ProRule" id="PRU01240"/>
    </source>
</evidence>
<dbReference type="InterPro" id="IPR035986">
    <property type="entry name" value="PKD_dom_sf"/>
</dbReference>
<dbReference type="OrthoDB" id="103676at2157"/>
<dbReference type="Proteomes" id="UP000002698">
    <property type="component" value="Chromosome"/>
</dbReference>
<dbReference type="KEGG" id="nph:NP_2654A"/>
<reference evidence="9 10" key="1">
    <citation type="journal article" date="2005" name="Genome Res.">
        <title>Living with two extremes: conclusions from the genome sequence of Natronomonas pharaonis.</title>
        <authorList>
            <person name="Falb M."/>
            <person name="Pfeiffer F."/>
            <person name="Palm P."/>
            <person name="Rodewald K."/>
            <person name="Hickmann V."/>
            <person name="Tittor J."/>
            <person name="Oesterhelt D."/>
        </authorList>
    </citation>
    <scope>NUCLEOTIDE SEQUENCE [LARGE SCALE GENOMIC DNA]</scope>
    <source>
        <strain evidence="10">ATCC 35678 / DSM 2160 / CIP 103997 / JCM 8858 / NBRC 14720 / NCIMB 2260 / Gabara</strain>
    </source>
</reference>
<dbReference type="PROSITE" id="PS00137">
    <property type="entry name" value="SUBTILASE_HIS"/>
    <property type="match status" value="1"/>
</dbReference>
<dbReference type="Gene3D" id="3.40.50.200">
    <property type="entry name" value="Peptidase S8/S53 domain"/>
    <property type="match status" value="1"/>
</dbReference>
<protein>
    <submittedName>
        <fullName evidence="9">S8 family serine protease</fullName>
        <ecNumber evidence="9">3.4.21.-</ecNumber>
    </submittedName>
</protein>
<dbReference type="STRING" id="348780.NP_2654A"/>
<name>A0A1U7EWG4_NATPD</name>
<dbReference type="InterPro" id="IPR050131">
    <property type="entry name" value="Peptidase_S8_subtilisin-like"/>
</dbReference>
<keyword evidence="7" id="KW-0472">Membrane</keyword>
<evidence type="ECO:0000256" key="1">
    <source>
        <dbReference type="ARBA" id="ARBA00011073"/>
    </source>
</evidence>
<dbReference type="Gene3D" id="2.60.40.10">
    <property type="entry name" value="Immunoglobulins"/>
    <property type="match status" value="2"/>
</dbReference>
<dbReference type="eggNOG" id="arCOG00702">
    <property type="taxonomic scope" value="Archaea"/>
</dbReference>
<keyword evidence="4 5" id="KW-0720">Serine protease</keyword>
<keyword evidence="7" id="KW-1133">Transmembrane helix</keyword>
<feature type="region of interest" description="Disordered" evidence="6">
    <location>
        <begin position="1143"/>
        <end position="1166"/>
    </location>
</feature>
<evidence type="ECO:0000313" key="10">
    <source>
        <dbReference type="Proteomes" id="UP000002698"/>
    </source>
</evidence>
<evidence type="ECO:0000256" key="3">
    <source>
        <dbReference type="ARBA" id="ARBA00022801"/>
    </source>
</evidence>
<keyword evidence="2 5" id="KW-0645">Protease</keyword>
<accession>A0A1U7EWG4</accession>
<dbReference type="EMBL" id="CR936257">
    <property type="protein sequence ID" value="CAI49418.1"/>
    <property type="molecule type" value="Genomic_DNA"/>
</dbReference>
<dbReference type="PROSITE" id="PS00136">
    <property type="entry name" value="SUBTILASE_ASP"/>
    <property type="match status" value="1"/>
</dbReference>
<dbReference type="EC" id="3.4.21.-" evidence="9"/>
<gene>
    <name evidence="9" type="ordered locus">NP_2654A</name>
</gene>